<reference evidence="6 7" key="1">
    <citation type="journal article" date="2019" name="Microbiol. Resour. Announc.">
        <title>Draft Genome Sequences of Type Strains of Gordonibacter faecihominis, Paraeggerthella hongkongensis, Parvibacter caecicola,Slackia equolifaciens, Slackia faecicanis, and Slackia isoflavoniconvertens.</title>
        <authorList>
            <person name="Danylec N."/>
            <person name="Stoll D.A."/>
            <person name="Dotsch A."/>
            <person name="Huch M."/>
        </authorList>
    </citation>
    <scope>NUCLEOTIDE SEQUENCE [LARGE SCALE GENOMIC DNA]</scope>
    <source>
        <strain evidence="6 7">DSM 18785</strain>
    </source>
</reference>
<keyword evidence="3" id="KW-0804">Transcription</keyword>
<evidence type="ECO:0000256" key="1">
    <source>
        <dbReference type="ARBA" id="ARBA00023015"/>
    </source>
</evidence>
<dbReference type="Gene3D" id="1.10.10.10">
    <property type="entry name" value="Winged helix-like DNA-binding domain superfamily/Winged helix DNA-binding domain"/>
    <property type="match status" value="1"/>
</dbReference>
<evidence type="ECO:0000256" key="4">
    <source>
        <dbReference type="SAM" id="MobiDB-lite"/>
    </source>
</evidence>
<gene>
    <name evidence="6" type="ORF">DMP10_03520</name>
</gene>
<dbReference type="SMART" id="SM00421">
    <property type="entry name" value="HTH_LUXR"/>
    <property type="match status" value="1"/>
</dbReference>
<dbReference type="EMBL" id="QICA01000004">
    <property type="protein sequence ID" value="RNL38947.1"/>
    <property type="molecule type" value="Genomic_DNA"/>
</dbReference>
<feature type="region of interest" description="Disordered" evidence="4">
    <location>
        <begin position="1"/>
        <end position="78"/>
    </location>
</feature>
<dbReference type="AlphaFoldDB" id="A0A3N0AVQ1"/>
<dbReference type="InterPro" id="IPR000792">
    <property type="entry name" value="Tscrpt_reg_LuxR_C"/>
</dbReference>
<dbReference type="InterPro" id="IPR036388">
    <property type="entry name" value="WH-like_DNA-bd_sf"/>
</dbReference>
<name>A0A3N0AVQ1_9ACTN</name>
<dbReference type="PROSITE" id="PS00622">
    <property type="entry name" value="HTH_LUXR_1"/>
    <property type="match status" value="1"/>
</dbReference>
<dbReference type="InterPro" id="IPR016032">
    <property type="entry name" value="Sig_transdc_resp-reg_C-effctor"/>
</dbReference>
<keyword evidence="7" id="KW-1185">Reference proteome</keyword>
<evidence type="ECO:0000256" key="3">
    <source>
        <dbReference type="ARBA" id="ARBA00023163"/>
    </source>
</evidence>
<dbReference type="Pfam" id="PF00196">
    <property type="entry name" value="GerE"/>
    <property type="match status" value="1"/>
</dbReference>
<dbReference type="GO" id="GO:0006355">
    <property type="term" value="P:regulation of DNA-templated transcription"/>
    <property type="evidence" value="ECO:0007669"/>
    <property type="project" value="InterPro"/>
</dbReference>
<comment type="caution">
    <text evidence="6">The sequence shown here is derived from an EMBL/GenBank/DDBJ whole genome shotgun (WGS) entry which is preliminary data.</text>
</comment>
<dbReference type="GO" id="GO:0003677">
    <property type="term" value="F:DNA binding"/>
    <property type="evidence" value="ECO:0007669"/>
    <property type="project" value="UniProtKB-KW"/>
</dbReference>
<dbReference type="PANTHER" id="PTHR44688:SF16">
    <property type="entry name" value="DNA-BINDING TRANSCRIPTIONAL ACTIVATOR DEVR_DOSR"/>
    <property type="match status" value="1"/>
</dbReference>
<protein>
    <recommendedName>
        <fullName evidence="5">HTH luxR-type domain-containing protein</fullName>
    </recommendedName>
</protein>
<dbReference type="PROSITE" id="PS50043">
    <property type="entry name" value="HTH_LUXR_2"/>
    <property type="match status" value="1"/>
</dbReference>
<evidence type="ECO:0000313" key="6">
    <source>
        <dbReference type="EMBL" id="RNL38947.1"/>
    </source>
</evidence>
<dbReference type="PANTHER" id="PTHR44688">
    <property type="entry name" value="DNA-BINDING TRANSCRIPTIONAL ACTIVATOR DEVR_DOSR"/>
    <property type="match status" value="1"/>
</dbReference>
<dbReference type="CDD" id="cd06170">
    <property type="entry name" value="LuxR_C_like"/>
    <property type="match status" value="1"/>
</dbReference>
<organism evidence="6 7">
    <name type="scientific">Adlercreutzia equolifaciens subsp. celatus DSM 18785</name>
    <dbReference type="NCBI Taxonomy" id="1121021"/>
    <lineage>
        <taxon>Bacteria</taxon>
        <taxon>Bacillati</taxon>
        <taxon>Actinomycetota</taxon>
        <taxon>Coriobacteriia</taxon>
        <taxon>Eggerthellales</taxon>
        <taxon>Eggerthellaceae</taxon>
        <taxon>Adlercreutzia</taxon>
    </lineage>
</organism>
<keyword evidence="2" id="KW-0238">DNA-binding</keyword>
<dbReference type="Proteomes" id="UP000278327">
    <property type="component" value="Unassembled WGS sequence"/>
</dbReference>
<dbReference type="PRINTS" id="PR00038">
    <property type="entry name" value="HTHLUXR"/>
</dbReference>
<accession>A0A3N0AVQ1</accession>
<dbReference type="SUPFAM" id="SSF46894">
    <property type="entry name" value="C-terminal effector domain of the bipartite response regulators"/>
    <property type="match status" value="1"/>
</dbReference>
<evidence type="ECO:0000313" key="7">
    <source>
        <dbReference type="Proteomes" id="UP000278327"/>
    </source>
</evidence>
<keyword evidence="1" id="KW-0805">Transcription regulation</keyword>
<feature type="domain" description="HTH luxR-type" evidence="5">
    <location>
        <begin position="153"/>
        <end position="218"/>
    </location>
</feature>
<feature type="compositionally biased region" description="Basic and acidic residues" evidence="4">
    <location>
        <begin position="49"/>
        <end position="60"/>
    </location>
</feature>
<evidence type="ECO:0000256" key="2">
    <source>
        <dbReference type="ARBA" id="ARBA00023125"/>
    </source>
</evidence>
<evidence type="ECO:0000259" key="5">
    <source>
        <dbReference type="PROSITE" id="PS50043"/>
    </source>
</evidence>
<sequence>MRHHVPCGHGPGHGVGPPASDGAARPAVGSPGGLDAVPGAAEPGRQSGKRSERRPEDGRPRQARPPQYVPRPRPRHFRAFHRVRHHRRRSSGGGRLARCRLGHFEDRRHRRSRGLHPVLRCRPAKLDHAPVQRRLRRARHGHSLPAVSAGQLQLAAEHGLTNRETDILLLLAQGRDAQFVSDALYLSRNTVKSYQKSIYAKLGVHSKQEIIELVAPSL</sequence>
<proteinExistence type="predicted"/>